<keyword evidence="10" id="KW-1185">Reference proteome</keyword>
<name>A0A238Y8B7_9PSEU</name>
<dbReference type="Gene3D" id="1.10.3730.20">
    <property type="match status" value="1"/>
</dbReference>
<evidence type="ECO:0000256" key="8">
    <source>
        <dbReference type="SAM" id="Phobius"/>
    </source>
</evidence>
<evidence type="ECO:0000256" key="2">
    <source>
        <dbReference type="ARBA" id="ARBA00022448"/>
    </source>
</evidence>
<dbReference type="OrthoDB" id="3175079at2"/>
<feature type="transmembrane region" description="Helical" evidence="8">
    <location>
        <begin position="30"/>
        <end position="51"/>
    </location>
</feature>
<evidence type="ECO:0000256" key="4">
    <source>
        <dbReference type="ARBA" id="ARBA00022692"/>
    </source>
</evidence>
<dbReference type="InterPro" id="IPR037185">
    <property type="entry name" value="EmrE-like"/>
</dbReference>
<evidence type="ECO:0000256" key="3">
    <source>
        <dbReference type="ARBA" id="ARBA00022475"/>
    </source>
</evidence>
<keyword evidence="4 7" id="KW-0812">Transmembrane</keyword>
<dbReference type="EMBL" id="FZNW01000014">
    <property type="protein sequence ID" value="SNR67011.1"/>
    <property type="molecule type" value="Genomic_DNA"/>
</dbReference>
<keyword evidence="2" id="KW-0813">Transport</keyword>
<dbReference type="InterPro" id="IPR000390">
    <property type="entry name" value="Small_drug/metabolite_transptr"/>
</dbReference>
<comment type="similarity">
    <text evidence="7">Belongs to the drug/metabolite transporter (DMT) superfamily. Small multidrug resistance (SMR) (TC 2.A.7.1) family.</text>
</comment>
<evidence type="ECO:0000256" key="1">
    <source>
        <dbReference type="ARBA" id="ARBA00004651"/>
    </source>
</evidence>
<dbReference type="GO" id="GO:0005886">
    <property type="term" value="C:plasma membrane"/>
    <property type="evidence" value="ECO:0007669"/>
    <property type="project" value="UniProtKB-SubCell"/>
</dbReference>
<keyword evidence="3" id="KW-1003">Cell membrane</keyword>
<dbReference type="Proteomes" id="UP000198348">
    <property type="component" value="Unassembled WGS sequence"/>
</dbReference>
<dbReference type="SUPFAM" id="SSF103481">
    <property type="entry name" value="Multidrug resistance efflux transporter EmrE"/>
    <property type="match status" value="1"/>
</dbReference>
<evidence type="ECO:0000256" key="5">
    <source>
        <dbReference type="ARBA" id="ARBA00022989"/>
    </source>
</evidence>
<sequence>MAAYVLLAAAIVFEVIGTTALKLSDGFSRLWPSVAVVLGYGAAFGTLGYVLKLGVPMGVAYATWAAAGVALIALVGVVFFQEQVTATMMVGLLLVIGGVVLLELGGAH</sequence>
<evidence type="ECO:0000256" key="7">
    <source>
        <dbReference type="RuleBase" id="RU003942"/>
    </source>
</evidence>
<dbReference type="PANTHER" id="PTHR30561">
    <property type="entry name" value="SMR FAMILY PROTON-DEPENDENT DRUG EFFLUX TRANSPORTER SUGE"/>
    <property type="match status" value="1"/>
</dbReference>
<proteinExistence type="inferred from homology"/>
<dbReference type="AlphaFoldDB" id="A0A238Y8B7"/>
<evidence type="ECO:0000256" key="6">
    <source>
        <dbReference type="ARBA" id="ARBA00023136"/>
    </source>
</evidence>
<dbReference type="PANTHER" id="PTHR30561:SF1">
    <property type="entry name" value="MULTIDRUG TRANSPORTER EMRE"/>
    <property type="match status" value="1"/>
</dbReference>
<dbReference type="Pfam" id="PF00893">
    <property type="entry name" value="Multi_Drug_Res"/>
    <property type="match status" value="1"/>
</dbReference>
<dbReference type="FunFam" id="1.10.3730.20:FF:000001">
    <property type="entry name" value="Quaternary ammonium compound resistance transporter SugE"/>
    <property type="match status" value="1"/>
</dbReference>
<protein>
    <submittedName>
        <fullName evidence="9">Small multidrug resistance pump</fullName>
    </submittedName>
</protein>
<keyword evidence="5 8" id="KW-1133">Transmembrane helix</keyword>
<dbReference type="GO" id="GO:0022857">
    <property type="term" value="F:transmembrane transporter activity"/>
    <property type="evidence" value="ECO:0007669"/>
    <property type="project" value="InterPro"/>
</dbReference>
<comment type="subcellular location">
    <subcellularLocation>
        <location evidence="1 7">Cell membrane</location>
        <topology evidence="1 7">Multi-pass membrane protein</topology>
    </subcellularLocation>
</comment>
<evidence type="ECO:0000313" key="10">
    <source>
        <dbReference type="Proteomes" id="UP000198348"/>
    </source>
</evidence>
<feature type="transmembrane region" description="Helical" evidence="8">
    <location>
        <begin position="58"/>
        <end position="80"/>
    </location>
</feature>
<reference evidence="9 10" key="1">
    <citation type="submission" date="2017-06" db="EMBL/GenBank/DDBJ databases">
        <authorList>
            <person name="Kim H.J."/>
            <person name="Triplett B.A."/>
        </authorList>
    </citation>
    <scope>NUCLEOTIDE SEQUENCE [LARGE SCALE GENOMIC DNA]</scope>
    <source>
        <strain evidence="9 10">DSM 45207</strain>
    </source>
</reference>
<dbReference type="RefSeq" id="WP_089302123.1">
    <property type="nucleotide sequence ID" value="NZ_FZNW01000014.1"/>
</dbReference>
<organism evidence="9 10">
    <name type="scientific">Haloechinothrix alba</name>
    <dbReference type="NCBI Taxonomy" id="664784"/>
    <lineage>
        <taxon>Bacteria</taxon>
        <taxon>Bacillati</taxon>
        <taxon>Actinomycetota</taxon>
        <taxon>Actinomycetes</taxon>
        <taxon>Pseudonocardiales</taxon>
        <taxon>Pseudonocardiaceae</taxon>
        <taxon>Haloechinothrix</taxon>
    </lineage>
</organism>
<accession>A0A238Y8B7</accession>
<evidence type="ECO:0000313" key="9">
    <source>
        <dbReference type="EMBL" id="SNR67011.1"/>
    </source>
</evidence>
<keyword evidence="6 8" id="KW-0472">Membrane</keyword>
<feature type="transmembrane region" description="Helical" evidence="8">
    <location>
        <begin position="86"/>
        <end position="105"/>
    </location>
</feature>
<dbReference type="InterPro" id="IPR045324">
    <property type="entry name" value="Small_multidrug_res"/>
</dbReference>
<gene>
    <name evidence="9" type="ORF">SAMN06265360_11423</name>
</gene>